<evidence type="ECO:0000259" key="1">
    <source>
        <dbReference type="Pfam" id="PF14832"/>
    </source>
</evidence>
<comment type="caution">
    <text evidence="2">The sequence shown here is derived from an EMBL/GenBank/DDBJ whole genome shotgun (WGS) entry which is preliminary data.</text>
</comment>
<proteinExistence type="predicted"/>
<evidence type="ECO:0000313" key="3">
    <source>
        <dbReference type="Proteomes" id="UP001596244"/>
    </source>
</evidence>
<accession>A0ABW1QA15</accession>
<dbReference type="PANTHER" id="PTHR35530">
    <property type="entry name" value="TAUTOMERASE-RELATED"/>
    <property type="match status" value="1"/>
</dbReference>
<sequence length="147" mass="15820">MPTYTVHTSTGHLDQAARAALARAITDAHTAATGAQGFFAQVVFQDIDPDRHFVGGQPIADDLVFVHGQIRAGRTPEQKAELLAALSAAVQKVLDVSRRAVWVYLLDLPPSNMVEYGHVLPAAGEEDEWLASLDADTQRHLRGLGGL</sequence>
<dbReference type="InterPro" id="IPR028116">
    <property type="entry name" value="Cis-CaaD-like"/>
</dbReference>
<organism evidence="2 3">
    <name type="scientific">Corynebacterium nasicanis</name>
    <dbReference type="NCBI Taxonomy" id="1448267"/>
    <lineage>
        <taxon>Bacteria</taxon>
        <taxon>Bacillati</taxon>
        <taxon>Actinomycetota</taxon>
        <taxon>Actinomycetes</taxon>
        <taxon>Mycobacteriales</taxon>
        <taxon>Corynebacteriaceae</taxon>
        <taxon>Corynebacterium</taxon>
    </lineage>
</organism>
<evidence type="ECO:0000313" key="2">
    <source>
        <dbReference type="EMBL" id="MFC6145958.1"/>
    </source>
</evidence>
<feature type="domain" description="Tautomerase cis-CaaD-like" evidence="1">
    <location>
        <begin position="1"/>
        <end position="129"/>
    </location>
</feature>
<dbReference type="InterPro" id="IPR014347">
    <property type="entry name" value="Tautomerase/MIF_sf"/>
</dbReference>
<name>A0ABW1QA15_9CORY</name>
<dbReference type="EMBL" id="JBHSQE010000002">
    <property type="protein sequence ID" value="MFC6145958.1"/>
    <property type="molecule type" value="Genomic_DNA"/>
</dbReference>
<gene>
    <name evidence="2" type="ORF">ACFPUZ_03950</name>
</gene>
<dbReference type="RefSeq" id="WP_377000107.1">
    <property type="nucleotide sequence ID" value="NZ_JBHSQE010000002.1"/>
</dbReference>
<reference evidence="3" key="1">
    <citation type="journal article" date="2019" name="Int. J. Syst. Evol. Microbiol.">
        <title>The Global Catalogue of Microorganisms (GCM) 10K type strain sequencing project: providing services to taxonomists for standard genome sequencing and annotation.</title>
        <authorList>
            <consortium name="The Broad Institute Genomics Platform"/>
            <consortium name="The Broad Institute Genome Sequencing Center for Infectious Disease"/>
            <person name="Wu L."/>
            <person name="Ma J."/>
        </authorList>
    </citation>
    <scope>NUCLEOTIDE SEQUENCE [LARGE SCALE GENOMIC DNA]</scope>
    <source>
        <strain evidence="3">CCUG 51943</strain>
    </source>
</reference>
<dbReference type="Gene3D" id="3.30.429.10">
    <property type="entry name" value="Macrophage Migration Inhibitory Factor"/>
    <property type="match status" value="1"/>
</dbReference>
<dbReference type="Proteomes" id="UP001596244">
    <property type="component" value="Unassembled WGS sequence"/>
</dbReference>
<dbReference type="Pfam" id="PF14832">
    <property type="entry name" value="Tautomerase_3"/>
    <property type="match status" value="1"/>
</dbReference>
<protein>
    <submittedName>
        <fullName evidence="2">Tautomerase family protein</fullName>
    </submittedName>
</protein>
<keyword evidence="3" id="KW-1185">Reference proteome</keyword>
<dbReference type="SUPFAM" id="SSF55331">
    <property type="entry name" value="Tautomerase/MIF"/>
    <property type="match status" value="1"/>
</dbReference>
<dbReference type="PANTHER" id="PTHR35530:SF1">
    <property type="entry name" value="2-HYDROXYMUCONATE TAUTOMERASE"/>
    <property type="match status" value="1"/>
</dbReference>